<accession>G3A1H9</accession>
<organism evidence="2">
    <name type="scientific">Ralstonia syzygii R24</name>
    <dbReference type="NCBI Taxonomy" id="907261"/>
    <lineage>
        <taxon>Bacteria</taxon>
        <taxon>Pseudomonadati</taxon>
        <taxon>Pseudomonadota</taxon>
        <taxon>Betaproteobacteria</taxon>
        <taxon>Burkholderiales</taxon>
        <taxon>Burkholderiaceae</taxon>
        <taxon>Ralstonia</taxon>
        <taxon>Ralstonia solanacearum species complex</taxon>
    </lineage>
</organism>
<dbReference type="AlphaFoldDB" id="G3A1H9"/>
<name>G3A1H9_9RALS</name>
<feature type="compositionally biased region" description="Basic and acidic residues" evidence="1">
    <location>
        <begin position="39"/>
        <end position="52"/>
    </location>
</feature>
<feature type="region of interest" description="Disordered" evidence="1">
    <location>
        <begin position="103"/>
        <end position="141"/>
    </location>
</feature>
<reference evidence="2" key="1">
    <citation type="journal article" date="2011" name="PLoS ONE">
        <title>Ralstonia syzygii, the Blood Disease Bacterium and some Asian R. solanacearum strains form a single genomic species despite divergent lifestyles.</title>
        <authorList>
            <person name="Remenant B."/>
            <person name="de Cambiaire J.C."/>
            <person name="Cellier G."/>
            <person name="Jacobs J.M."/>
            <person name="Mangenot S."/>
            <person name="Barbe V."/>
            <person name="Lajus A."/>
            <person name="Vallenet D."/>
            <person name="Medigue C."/>
            <person name="Fegan M."/>
            <person name="Allen C."/>
            <person name="Prior P."/>
        </authorList>
    </citation>
    <scope>NUCLEOTIDE SEQUENCE</scope>
    <source>
        <strain evidence="2">R24</strain>
    </source>
</reference>
<evidence type="ECO:0000256" key="1">
    <source>
        <dbReference type="SAM" id="MobiDB-lite"/>
    </source>
</evidence>
<proteinExistence type="predicted"/>
<reference evidence="2" key="2">
    <citation type="submission" date="2011-04" db="EMBL/GenBank/DDBJ databases">
        <authorList>
            <person name="Genoscope - CEA"/>
        </authorList>
    </citation>
    <scope>NUCLEOTIDE SEQUENCE</scope>
    <source>
        <strain evidence="2">R24</strain>
    </source>
</reference>
<feature type="region of interest" description="Disordered" evidence="1">
    <location>
        <begin position="39"/>
        <end position="70"/>
    </location>
</feature>
<gene>
    <name evidence="2" type="ORF">RALSY_11074</name>
</gene>
<dbReference type="RefSeq" id="WP_231649429.1">
    <property type="nucleotide sequence ID" value="NZ_CP115944.1"/>
</dbReference>
<protein>
    <submittedName>
        <fullName evidence="2">Conserved hypothethical protein</fullName>
    </submittedName>
</protein>
<sequence length="141" mass="15800">MRGCDNAREISCDEHEQARARYDFDMRIDTSRTHDARVRRDARVSVDGEDGRTNTCASTRRKSHAAHRAKPDVSIVSMTRPPRIAIAHTTRRSPHGIARASMARRSAFASVGQPASLQHHGARDQAAQEYTQSWEKPSHSV</sequence>
<dbReference type="EMBL" id="FR854086">
    <property type="protein sequence ID" value="CCA85079.1"/>
    <property type="molecule type" value="Genomic_DNA"/>
</dbReference>
<feature type="compositionally biased region" description="Basic residues" evidence="1">
    <location>
        <begin position="59"/>
        <end position="68"/>
    </location>
</feature>
<evidence type="ECO:0000313" key="2">
    <source>
        <dbReference type="EMBL" id="CCA85079.1"/>
    </source>
</evidence>